<dbReference type="GO" id="GO:0005886">
    <property type="term" value="C:plasma membrane"/>
    <property type="evidence" value="ECO:0007669"/>
    <property type="project" value="TreeGrafter"/>
</dbReference>
<dbReference type="EMBL" id="SYUV01000074">
    <property type="protein sequence ID" value="TKF27461.1"/>
    <property type="molecule type" value="Genomic_DNA"/>
</dbReference>
<feature type="transmembrane region" description="Helical" evidence="4">
    <location>
        <begin position="186"/>
        <end position="208"/>
    </location>
</feature>
<dbReference type="CDD" id="cd01610">
    <property type="entry name" value="PAP2_like"/>
    <property type="match status" value="1"/>
</dbReference>
<gene>
    <name evidence="6" type="ORF">FCV50_20030</name>
</gene>
<protein>
    <recommendedName>
        <fullName evidence="1">undecaprenyl-diphosphate phosphatase</fullName>
        <ecNumber evidence="1">3.6.1.27</ecNumber>
    </recommendedName>
    <alternativeName>
        <fullName evidence="2">Undecaprenyl pyrophosphate phosphatase</fullName>
    </alternativeName>
</protein>
<sequence>MTSLFSNKSKGLLLLVLSLYSLVPFLIFGSDFDLGSTISPFYGAFMTFVTYSAGNQGFLITLAVLSLVLLTMKFSKAKLVSLYLQLGILLVLSFAAKTFLKHSTESPRPYSEYLVTQEVVEMPELFYELPSAEKNAAIESVQDRVSEWRTRHWLGETDYSFPSGHMIFVGVCLAFFGGLLLEAKRFYLAGGLLVWAGGVAYSRVWLGMHRPEDLVASIAFAGLIYLLVPLVPTQKIEPLLPKFFKSDLSF</sequence>
<evidence type="ECO:0000256" key="4">
    <source>
        <dbReference type="SAM" id="Phobius"/>
    </source>
</evidence>
<dbReference type="PANTHER" id="PTHR14969:SF54">
    <property type="entry name" value="PHOSPHATIDYLGLYCEROPHOSPHATASE B"/>
    <property type="match status" value="1"/>
</dbReference>
<feature type="transmembrane region" description="Helical" evidence="4">
    <location>
        <begin position="163"/>
        <end position="181"/>
    </location>
</feature>
<comment type="caution">
    <text evidence="6">The sequence shown here is derived from an EMBL/GenBank/DDBJ whole genome shotgun (WGS) entry which is preliminary data.</text>
</comment>
<feature type="transmembrane region" description="Helical" evidence="4">
    <location>
        <begin position="82"/>
        <end position="100"/>
    </location>
</feature>
<organism evidence="6 7">
    <name type="scientific">Vibrio kanaloae</name>
    <dbReference type="NCBI Taxonomy" id="170673"/>
    <lineage>
        <taxon>Bacteria</taxon>
        <taxon>Pseudomonadati</taxon>
        <taxon>Pseudomonadota</taxon>
        <taxon>Gammaproteobacteria</taxon>
        <taxon>Vibrionales</taxon>
        <taxon>Vibrionaceae</taxon>
        <taxon>Vibrio</taxon>
    </lineage>
</organism>
<feature type="transmembrane region" description="Helical" evidence="4">
    <location>
        <begin position="12"/>
        <end position="29"/>
    </location>
</feature>
<dbReference type="SMART" id="SM00014">
    <property type="entry name" value="acidPPc"/>
    <property type="match status" value="1"/>
</dbReference>
<feature type="transmembrane region" description="Helical" evidence="4">
    <location>
        <begin position="41"/>
        <end position="70"/>
    </location>
</feature>
<evidence type="ECO:0000313" key="7">
    <source>
        <dbReference type="Proteomes" id="UP000307574"/>
    </source>
</evidence>
<reference evidence="6 7" key="1">
    <citation type="submission" date="2019-04" db="EMBL/GenBank/DDBJ databases">
        <title>A reverse ecology approach based on a biological definition of microbial populations.</title>
        <authorList>
            <person name="Arevalo P."/>
            <person name="Vaninsberghe D."/>
            <person name="Elsherbini J."/>
            <person name="Gore J."/>
            <person name="Polz M."/>
        </authorList>
    </citation>
    <scope>NUCLEOTIDE SEQUENCE [LARGE SCALE GENOMIC DNA]</scope>
    <source>
        <strain evidence="6 7">10N.261.46.F4</strain>
    </source>
</reference>
<evidence type="ECO:0000256" key="2">
    <source>
        <dbReference type="ARBA" id="ARBA00032707"/>
    </source>
</evidence>
<dbReference type="InterPro" id="IPR036938">
    <property type="entry name" value="PAP2/HPO_sf"/>
</dbReference>
<dbReference type="SUPFAM" id="SSF48317">
    <property type="entry name" value="Acid phosphatase/Vanadium-dependent haloperoxidase"/>
    <property type="match status" value="1"/>
</dbReference>
<dbReference type="AlphaFoldDB" id="A0A4U1Z4Q4"/>
<dbReference type="PANTHER" id="PTHR14969">
    <property type="entry name" value="SPHINGOSINE-1-PHOSPHATE PHOSPHOHYDROLASE"/>
    <property type="match status" value="1"/>
</dbReference>
<dbReference type="EC" id="3.6.1.27" evidence="1"/>
<evidence type="ECO:0000256" key="3">
    <source>
        <dbReference type="ARBA" id="ARBA00047594"/>
    </source>
</evidence>
<keyword evidence="4" id="KW-0812">Transmembrane</keyword>
<name>A0A4U1Z4Q4_9VIBR</name>
<feature type="transmembrane region" description="Helical" evidence="4">
    <location>
        <begin position="214"/>
        <end position="232"/>
    </location>
</feature>
<dbReference type="RefSeq" id="WP_136981189.1">
    <property type="nucleotide sequence ID" value="NZ_SYUV01000074.1"/>
</dbReference>
<dbReference type="Pfam" id="PF01569">
    <property type="entry name" value="PAP2"/>
    <property type="match status" value="1"/>
</dbReference>
<evidence type="ECO:0000259" key="5">
    <source>
        <dbReference type="SMART" id="SM00014"/>
    </source>
</evidence>
<evidence type="ECO:0000256" key="1">
    <source>
        <dbReference type="ARBA" id="ARBA00012374"/>
    </source>
</evidence>
<keyword evidence="4" id="KW-1133">Transmembrane helix</keyword>
<dbReference type="Proteomes" id="UP000307574">
    <property type="component" value="Unassembled WGS sequence"/>
</dbReference>
<comment type="catalytic activity">
    <reaction evidence="3">
        <text>di-trans,octa-cis-undecaprenyl diphosphate + H2O = di-trans,octa-cis-undecaprenyl phosphate + phosphate + H(+)</text>
        <dbReference type="Rhea" id="RHEA:28094"/>
        <dbReference type="ChEBI" id="CHEBI:15377"/>
        <dbReference type="ChEBI" id="CHEBI:15378"/>
        <dbReference type="ChEBI" id="CHEBI:43474"/>
        <dbReference type="ChEBI" id="CHEBI:58405"/>
        <dbReference type="ChEBI" id="CHEBI:60392"/>
        <dbReference type="EC" id="3.6.1.27"/>
    </reaction>
</comment>
<keyword evidence="4" id="KW-0472">Membrane</keyword>
<dbReference type="GO" id="GO:0050380">
    <property type="term" value="F:undecaprenyl-diphosphatase activity"/>
    <property type="evidence" value="ECO:0007669"/>
    <property type="project" value="UniProtKB-EC"/>
</dbReference>
<feature type="domain" description="Phosphatidic acid phosphatase type 2/haloperoxidase" evidence="5">
    <location>
        <begin position="81"/>
        <end position="229"/>
    </location>
</feature>
<proteinExistence type="predicted"/>
<evidence type="ECO:0000313" key="6">
    <source>
        <dbReference type="EMBL" id="TKF27461.1"/>
    </source>
</evidence>
<dbReference type="InterPro" id="IPR000326">
    <property type="entry name" value="PAP2/HPO"/>
</dbReference>
<accession>A0A4U1Z4Q4</accession>
<dbReference type="Gene3D" id="1.20.144.10">
    <property type="entry name" value="Phosphatidic acid phosphatase type 2/haloperoxidase"/>
    <property type="match status" value="1"/>
</dbReference>